<name>A0A8S3YXF7_9EUPU</name>
<accession>A0A8S3YXF7</accession>
<dbReference type="SMART" id="SM00875">
    <property type="entry name" value="BACK"/>
    <property type="match status" value="1"/>
</dbReference>
<evidence type="ECO:0000256" key="2">
    <source>
        <dbReference type="ARBA" id="ARBA00022737"/>
    </source>
</evidence>
<evidence type="ECO:0000256" key="1">
    <source>
        <dbReference type="ARBA" id="ARBA00022441"/>
    </source>
</evidence>
<evidence type="ECO:0000313" key="4">
    <source>
        <dbReference type="EMBL" id="CAG5121877.1"/>
    </source>
</evidence>
<dbReference type="PANTHER" id="PTHR45632:SF3">
    <property type="entry name" value="KELCH-LIKE PROTEIN 32"/>
    <property type="match status" value="1"/>
</dbReference>
<dbReference type="Gene3D" id="1.25.40.420">
    <property type="match status" value="1"/>
</dbReference>
<keyword evidence="5" id="KW-1185">Reference proteome</keyword>
<dbReference type="Proteomes" id="UP000678393">
    <property type="component" value="Unassembled WGS sequence"/>
</dbReference>
<dbReference type="PIRSF" id="PIRSF037037">
    <property type="entry name" value="Kelch-like_protein_gigaxonin"/>
    <property type="match status" value="1"/>
</dbReference>
<keyword evidence="1" id="KW-0880">Kelch repeat</keyword>
<dbReference type="PROSITE" id="PS50097">
    <property type="entry name" value="BTB"/>
    <property type="match status" value="1"/>
</dbReference>
<dbReference type="EMBL" id="CAJHNH020001180">
    <property type="protein sequence ID" value="CAG5121877.1"/>
    <property type="molecule type" value="Genomic_DNA"/>
</dbReference>
<dbReference type="InterPro" id="IPR017096">
    <property type="entry name" value="BTB-kelch_protein"/>
</dbReference>
<evidence type="ECO:0000259" key="3">
    <source>
        <dbReference type="PROSITE" id="PS50097"/>
    </source>
</evidence>
<feature type="domain" description="BTB" evidence="3">
    <location>
        <begin position="47"/>
        <end position="114"/>
    </location>
</feature>
<comment type="caution">
    <text evidence="4">The sequence shown here is derived from an EMBL/GenBank/DDBJ whole genome shotgun (WGS) entry which is preliminary data.</text>
</comment>
<dbReference type="AlphaFoldDB" id="A0A8S3YXF7"/>
<organism evidence="4 5">
    <name type="scientific">Candidula unifasciata</name>
    <dbReference type="NCBI Taxonomy" id="100452"/>
    <lineage>
        <taxon>Eukaryota</taxon>
        <taxon>Metazoa</taxon>
        <taxon>Spiralia</taxon>
        <taxon>Lophotrochozoa</taxon>
        <taxon>Mollusca</taxon>
        <taxon>Gastropoda</taxon>
        <taxon>Heterobranchia</taxon>
        <taxon>Euthyneura</taxon>
        <taxon>Panpulmonata</taxon>
        <taxon>Eupulmonata</taxon>
        <taxon>Stylommatophora</taxon>
        <taxon>Helicina</taxon>
        <taxon>Helicoidea</taxon>
        <taxon>Geomitridae</taxon>
        <taxon>Candidula</taxon>
    </lineage>
</organism>
<sequence>MASANPVDDDDSVEFKRFELIVIAPHKLKYINPHFKKVNAKMYDYKCDIKLRVGNANFKAHREVLSQASDYFSAMFSHDMLEKEQDVIELLEMSPNGFSLILDYFYHGHVTLDPESIDDVLEAARFFQADWVVEVCCDYLICQLSIDNYQSVLQLADKYLLGDLRGDIFHFLGQNLIQLSEEEDFYVNFDLELLTKFLKEDVYVDAEEEFVLELVTKWVDAKKEERKDYLLPLLRLVRFPLMDIESLETIPSQLLKWPEIQDAVEEAKYYNNNIPAQSLCKGERFRSRGAMPSVVMFTFSSDVCAVTYQNIASGTRVSEELASSGLETEFDSSSIVKVGNFLYRTGGYDESVCSSVHVCRYNPRYRNWIQLADMNEPRVSHAICASEDRIFVIGGIDHTVGELGDEDTILSSVEVYDVRENHWKLLTNLPTGSYNQAAAFDDNCIYVSGGISADPFDSVPMTTVWRYNIDQMSWQSRRDMLYNRQGHSMTELDGKLYVFGGYTLVDGPGMHVFRDCYNCEVYDIESNQWTEICSIPETFSHVMRTVGLWDRTFFLFGNGVLHAYHVDEDRMAYGDYVGMAVQKIAVLDVAYPL</sequence>
<dbReference type="Pfam" id="PF24681">
    <property type="entry name" value="Kelch_KLHDC2_KLHL20_DRC7"/>
    <property type="match status" value="1"/>
</dbReference>
<dbReference type="InterPro" id="IPR000210">
    <property type="entry name" value="BTB/POZ_dom"/>
</dbReference>
<proteinExistence type="predicted"/>
<dbReference type="SUPFAM" id="SSF54695">
    <property type="entry name" value="POZ domain"/>
    <property type="match status" value="1"/>
</dbReference>
<dbReference type="InterPro" id="IPR006652">
    <property type="entry name" value="Kelch_1"/>
</dbReference>
<gene>
    <name evidence="4" type="ORF">CUNI_LOCUS7435</name>
</gene>
<dbReference type="InterPro" id="IPR011705">
    <property type="entry name" value="BACK"/>
</dbReference>
<reference evidence="4" key="1">
    <citation type="submission" date="2021-04" db="EMBL/GenBank/DDBJ databases">
        <authorList>
            <consortium name="Molecular Ecology Group"/>
        </authorList>
    </citation>
    <scope>NUCLEOTIDE SEQUENCE</scope>
</reference>
<dbReference type="PANTHER" id="PTHR45632">
    <property type="entry name" value="LD33804P"/>
    <property type="match status" value="1"/>
</dbReference>
<dbReference type="Pfam" id="PF07707">
    <property type="entry name" value="BACK"/>
    <property type="match status" value="1"/>
</dbReference>
<protein>
    <recommendedName>
        <fullName evidence="3">BTB domain-containing protein</fullName>
    </recommendedName>
</protein>
<dbReference type="SMART" id="SM00225">
    <property type="entry name" value="BTB"/>
    <property type="match status" value="1"/>
</dbReference>
<dbReference type="SUPFAM" id="SSF117281">
    <property type="entry name" value="Kelch motif"/>
    <property type="match status" value="1"/>
</dbReference>
<evidence type="ECO:0000313" key="5">
    <source>
        <dbReference type="Proteomes" id="UP000678393"/>
    </source>
</evidence>
<dbReference type="Pfam" id="PF00651">
    <property type="entry name" value="BTB"/>
    <property type="match status" value="1"/>
</dbReference>
<dbReference type="InterPro" id="IPR011333">
    <property type="entry name" value="SKP1/BTB/POZ_sf"/>
</dbReference>
<dbReference type="Gene3D" id="2.120.10.80">
    <property type="entry name" value="Kelch-type beta propeller"/>
    <property type="match status" value="1"/>
</dbReference>
<keyword evidence="2" id="KW-0677">Repeat</keyword>
<dbReference type="SMART" id="SM00612">
    <property type="entry name" value="Kelch"/>
    <property type="match status" value="3"/>
</dbReference>
<dbReference type="Gene3D" id="3.30.710.10">
    <property type="entry name" value="Potassium Channel Kv1.1, Chain A"/>
    <property type="match status" value="1"/>
</dbReference>
<dbReference type="InterPro" id="IPR015915">
    <property type="entry name" value="Kelch-typ_b-propeller"/>
</dbReference>
<dbReference type="OrthoDB" id="45365at2759"/>